<gene>
    <name evidence="7" type="ORF">SAMN04488028_10834</name>
</gene>
<dbReference type="Gene3D" id="3.40.50.1700">
    <property type="entry name" value="Glycoside hydrolase family 3 C-terminal domain"/>
    <property type="match status" value="1"/>
</dbReference>
<dbReference type="PANTHER" id="PTHR42715">
    <property type="entry name" value="BETA-GLUCOSIDASE"/>
    <property type="match status" value="1"/>
</dbReference>
<feature type="signal peptide" evidence="5">
    <location>
        <begin position="1"/>
        <end position="19"/>
    </location>
</feature>
<proteinExistence type="inferred from homology"/>
<dbReference type="Pfam" id="PF14310">
    <property type="entry name" value="Fn3-like"/>
    <property type="match status" value="1"/>
</dbReference>
<evidence type="ECO:0000259" key="6">
    <source>
        <dbReference type="SMART" id="SM01217"/>
    </source>
</evidence>
<keyword evidence="4" id="KW-0326">Glycosidase</keyword>
<keyword evidence="8" id="KW-1185">Reference proteome</keyword>
<keyword evidence="3" id="KW-0119">Carbohydrate metabolism</keyword>
<dbReference type="PANTHER" id="PTHR42715:SF10">
    <property type="entry name" value="BETA-GLUCOSIDASE"/>
    <property type="match status" value="1"/>
</dbReference>
<comment type="similarity">
    <text evidence="1 4">Belongs to the glycosyl hydrolase 3 family.</text>
</comment>
<dbReference type="InterPro" id="IPR001764">
    <property type="entry name" value="Glyco_hydro_3_N"/>
</dbReference>
<dbReference type="Pfam" id="PF00933">
    <property type="entry name" value="Glyco_hydro_3"/>
    <property type="match status" value="1"/>
</dbReference>
<name>A0A1M6UXR0_REIAG</name>
<keyword evidence="2 4" id="KW-0378">Hydrolase</keyword>
<dbReference type="STRING" id="156994.SAMN04488028_10834"/>
<dbReference type="Gene3D" id="3.20.20.300">
    <property type="entry name" value="Glycoside hydrolase, family 3, N-terminal domain"/>
    <property type="match status" value="1"/>
</dbReference>
<dbReference type="SUPFAM" id="SSF52279">
    <property type="entry name" value="Beta-D-glucan exohydrolase, C-terminal domain"/>
    <property type="match status" value="1"/>
</dbReference>
<feature type="chain" id="PRO_5012884139" evidence="5">
    <location>
        <begin position="20"/>
        <end position="725"/>
    </location>
</feature>
<dbReference type="GO" id="GO:0005975">
    <property type="term" value="P:carbohydrate metabolic process"/>
    <property type="evidence" value="ECO:0007669"/>
    <property type="project" value="InterPro"/>
</dbReference>
<dbReference type="Pfam" id="PF01915">
    <property type="entry name" value="Glyco_hydro_3_C"/>
    <property type="match status" value="1"/>
</dbReference>
<dbReference type="InterPro" id="IPR019800">
    <property type="entry name" value="Glyco_hydro_3_AS"/>
</dbReference>
<dbReference type="RefSeq" id="WP_073124560.1">
    <property type="nucleotide sequence ID" value="NZ_FRAA01000008.1"/>
</dbReference>
<evidence type="ECO:0000256" key="4">
    <source>
        <dbReference type="RuleBase" id="RU361161"/>
    </source>
</evidence>
<dbReference type="PROSITE" id="PS00775">
    <property type="entry name" value="GLYCOSYL_HYDROL_F3"/>
    <property type="match status" value="1"/>
</dbReference>
<organism evidence="7 8">
    <name type="scientific">Reichenbachiella agariperforans</name>
    <dbReference type="NCBI Taxonomy" id="156994"/>
    <lineage>
        <taxon>Bacteria</taxon>
        <taxon>Pseudomonadati</taxon>
        <taxon>Bacteroidota</taxon>
        <taxon>Cytophagia</taxon>
        <taxon>Cytophagales</taxon>
        <taxon>Reichenbachiellaceae</taxon>
        <taxon>Reichenbachiella</taxon>
    </lineage>
</organism>
<dbReference type="Proteomes" id="UP000184474">
    <property type="component" value="Unassembled WGS sequence"/>
</dbReference>
<evidence type="ECO:0000256" key="3">
    <source>
        <dbReference type="ARBA" id="ARBA00023277"/>
    </source>
</evidence>
<keyword evidence="5" id="KW-0732">Signal</keyword>
<protein>
    <submittedName>
        <fullName evidence="7">Beta-glucosidase</fullName>
    </submittedName>
</protein>
<dbReference type="InterPro" id="IPR050288">
    <property type="entry name" value="Cellulose_deg_GH3"/>
</dbReference>
<dbReference type="EMBL" id="FRAA01000008">
    <property type="protein sequence ID" value="SHK73875.1"/>
    <property type="molecule type" value="Genomic_DNA"/>
</dbReference>
<dbReference type="InterPro" id="IPR013783">
    <property type="entry name" value="Ig-like_fold"/>
</dbReference>
<evidence type="ECO:0000313" key="7">
    <source>
        <dbReference type="EMBL" id="SHK73875.1"/>
    </source>
</evidence>
<dbReference type="InterPro" id="IPR002772">
    <property type="entry name" value="Glyco_hydro_3_C"/>
</dbReference>
<dbReference type="FunFam" id="2.60.40.10:FF:000495">
    <property type="entry name" value="Periplasmic beta-glucosidase"/>
    <property type="match status" value="1"/>
</dbReference>
<reference evidence="8" key="1">
    <citation type="submission" date="2016-11" db="EMBL/GenBank/DDBJ databases">
        <authorList>
            <person name="Varghese N."/>
            <person name="Submissions S."/>
        </authorList>
    </citation>
    <scope>NUCLEOTIDE SEQUENCE [LARGE SCALE GENOMIC DNA]</scope>
    <source>
        <strain evidence="8">DSM 26134</strain>
    </source>
</reference>
<dbReference type="InterPro" id="IPR036962">
    <property type="entry name" value="Glyco_hydro_3_N_sf"/>
</dbReference>
<evidence type="ECO:0000256" key="2">
    <source>
        <dbReference type="ARBA" id="ARBA00022801"/>
    </source>
</evidence>
<dbReference type="InterPro" id="IPR026891">
    <property type="entry name" value="Fn3-like"/>
</dbReference>
<dbReference type="Gene3D" id="2.60.40.10">
    <property type="entry name" value="Immunoglobulins"/>
    <property type="match status" value="1"/>
</dbReference>
<sequence>MKFVLYSLVMVFSCLSALGQSTETARESQIDSLIALMTLEEKVAMCHAQSKFSSPGVPRLGIPEIWMSDGPHGVRAEINWDNWGYAGWTNDSITAFPALTALASTFNPELSAAYGVAVGEEARYRKKDILLGPGVNIYRTPLNGRNFEYMGEDPYLASQMVVPYIQGVQQNGVAACVKHYALNNQELWRGHINVHVSDRALHEIYLPAFKAAVVEGEAWSIMGAYNQFRGQHCCHNELLLNDILKTDWGFDGVVVTDWGGAHDTKQAAEYGLDIEMGTWTNGLTASKALAYDNYFLASPFLNQIKAGDLSEDLVDDKVRRILRLMYRTNMDATKPLGRVNNAEHHAVARQVGTEGIVLLKNEGDFFPIDPNQKLKIAVIGENATRQMTLGGGSSELKAQFEISPLQGLRERYREAEIVHSMGYASGAPAYGRALPSPYDADSLKAAALAVAKDADVVLFFGGLNKNHYQDCEGGDRLQYGLPFGQDELLHELAAVNANLGLVLISGNAVAMPWLPKVKGVMQGWYLGSMAGYALADVISGDVNPSGKMPFSIPKQLKDNAAHSFGEMSYPGDSIDQYYKEDILVGYRWHDTKKVTPQYAFGYGLSYTDFAVSAIKTDRTKYRLTDEITVSYAVTNTGKTTGAEVVQVYVGKPKSKVNRAKKELKGFDKITVEAGQSATGSLTIPVSDLAYYDEKSSDWKVESGSYVLYIGNASDQIQREIKVQIK</sequence>
<dbReference type="PRINTS" id="PR00133">
    <property type="entry name" value="GLHYDRLASE3"/>
</dbReference>
<dbReference type="SMART" id="SM01217">
    <property type="entry name" value="Fn3_like"/>
    <property type="match status" value="1"/>
</dbReference>
<dbReference type="AlphaFoldDB" id="A0A1M6UXR0"/>
<feature type="domain" description="Fibronectin type III-like" evidence="6">
    <location>
        <begin position="643"/>
        <end position="713"/>
    </location>
</feature>
<dbReference type="InterPro" id="IPR036881">
    <property type="entry name" value="Glyco_hydro_3_C_sf"/>
</dbReference>
<dbReference type="GO" id="GO:0008422">
    <property type="term" value="F:beta-glucosidase activity"/>
    <property type="evidence" value="ECO:0007669"/>
    <property type="project" value="UniProtKB-ARBA"/>
</dbReference>
<dbReference type="InterPro" id="IPR017853">
    <property type="entry name" value="GH"/>
</dbReference>
<dbReference type="SUPFAM" id="SSF51445">
    <property type="entry name" value="(Trans)glycosidases"/>
    <property type="match status" value="1"/>
</dbReference>
<evidence type="ECO:0000256" key="5">
    <source>
        <dbReference type="SAM" id="SignalP"/>
    </source>
</evidence>
<evidence type="ECO:0000313" key="8">
    <source>
        <dbReference type="Proteomes" id="UP000184474"/>
    </source>
</evidence>
<accession>A0A1M6UXR0</accession>
<evidence type="ECO:0000256" key="1">
    <source>
        <dbReference type="ARBA" id="ARBA00005336"/>
    </source>
</evidence>